<feature type="compositionally biased region" description="Basic and acidic residues" evidence="1">
    <location>
        <begin position="389"/>
        <end position="414"/>
    </location>
</feature>
<dbReference type="SUPFAM" id="SSF75304">
    <property type="entry name" value="Amidase signature (AS) enzymes"/>
    <property type="match status" value="2"/>
</dbReference>
<comment type="caution">
    <text evidence="3">The sequence shown here is derived from an EMBL/GenBank/DDBJ whole genome shotgun (WGS) entry which is preliminary data.</text>
</comment>
<accession>A0ABP0AN31</accession>
<dbReference type="InterPro" id="IPR023631">
    <property type="entry name" value="Amidase_dom"/>
</dbReference>
<feature type="compositionally biased region" description="Basic and acidic residues" evidence="1">
    <location>
        <begin position="424"/>
        <end position="436"/>
    </location>
</feature>
<dbReference type="Gene3D" id="3.90.1300.10">
    <property type="entry name" value="Amidase signature (AS) domain"/>
    <property type="match status" value="1"/>
</dbReference>
<feature type="region of interest" description="Disordered" evidence="1">
    <location>
        <begin position="385"/>
        <end position="444"/>
    </location>
</feature>
<protein>
    <recommendedName>
        <fullName evidence="2">Amidase domain-containing protein</fullName>
    </recommendedName>
</protein>
<reference evidence="3 4" key="1">
    <citation type="submission" date="2024-01" db="EMBL/GenBank/DDBJ databases">
        <authorList>
            <person name="Allen C."/>
            <person name="Tagirdzhanova G."/>
        </authorList>
    </citation>
    <scope>NUCLEOTIDE SEQUENCE [LARGE SCALE GENOMIC DNA]</scope>
</reference>
<keyword evidence="4" id="KW-1185">Reference proteome</keyword>
<evidence type="ECO:0000259" key="2">
    <source>
        <dbReference type="Pfam" id="PF01425"/>
    </source>
</evidence>
<feature type="domain" description="Amidase" evidence="2">
    <location>
        <begin position="40"/>
        <end position="332"/>
    </location>
</feature>
<dbReference type="Proteomes" id="UP001642482">
    <property type="component" value="Unassembled WGS sequence"/>
</dbReference>
<organism evidence="3 4">
    <name type="scientific">Sporothrix eucalyptigena</name>
    <dbReference type="NCBI Taxonomy" id="1812306"/>
    <lineage>
        <taxon>Eukaryota</taxon>
        <taxon>Fungi</taxon>
        <taxon>Dikarya</taxon>
        <taxon>Ascomycota</taxon>
        <taxon>Pezizomycotina</taxon>
        <taxon>Sordariomycetes</taxon>
        <taxon>Sordariomycetidae</taxon>
        <taxon>Ophiostomatales</taxon>
        <taxon>Ophiostomataceae</taxon>
        <taxon>Sporothrix</taxon>
    </lineage>
</organism>
<dbReference type="Pfam" id="PF01425">
    <property type="entry name" value="Amidase"/>
    <property type="match status" value="1"/>
</dbReference>
<dbReference type="PANTHER" id="PTHR42678">
    <property type="entry name" value="AMIDASE"/>
    <property type="match status" value="1"/>
</dbReference>
<gene>
    <name evidence="3" type="ORF">SEUCBS140593_000246</name>
</gene>
<dbReference type="PANTHER" id="PTHR42678:SF34">
    <property type="entry name" value="OS04G0183300 PROTEIN"/>
    <property type="match status" value="1"/>
</dbReference>
<sequence length="589" mass="62818">MTGEAARPAPSSAAIPPLKSLTLAQVAKGLDAGAFTVVQVVQAHLDQISRFDGELHAVLQLNPNALDIARALDAELADPEHRRLRPLHGVPLLVKDNVATGEPSLEATAGSLALLGAKPARENAAVTRLRNAGCVLLGTTNCSEWANFRSRPSDSGWSARGGQTYAAYHEKQDPFGSSSGSGVAVDMGFCVLAIGTETSGSIISPAVQNNIVGLKPTTGLVSRDAVVPISPQQDTLGPMARTVADAAAMLSVMAGRDEHDPKTDEIPFDTIPNYGAAASINAESLLNIRIGIPRDALEGIKSTLLDAFETRVVAPLRDLPGVTIVDCSFPGLIRFKGLSPVETTNYMAGEFHDALPAYLETLTSNPQNIDGFEALCKFIKNTPEEEYGETEKKENEEKREEKPGDVENTRGSDDDKSDEDDNADDAKDVISDDTPPRRNIARLEQTQAITRDSPEFDTAKMNATYFAGPGGIQGALNGNQGGRDRPHGFNNHDPVDALLLPTNASAANYFAACEGHPQITVPLGYRDGKKVKRGETGRLVFSGPNTPYGVSVIGRKYGEATILPLCATIEALTKTRDQAENRRLSHLRG</sequence>
<dbReference type="InterPro" id="IPR036928">
    <property type="entry name" value="AS_sf"/>
</dbReference>
<evidence type="ECO:0000256" key="1">
    <source>
        <dbReference type="SAM" id="MobiDB-lite"/>
    </source>
</evidence>
<proteinExistence type="predicted"/>
<dbReference type="EMBL" id="CAWUHD010000001">
    <property type="protein sequence ID" value="CAK7208656.1"/>
    <property type="molecule type" value="Genomic_DNA"/>
</dbReference>
<name>A0ABP0AN31_9PEZI</name>
<evidence type="ECO:0000313" key="3">
    <source>
        <dbReference type="EMBL" id="CAK7208656.1"/>
    </source>
</evidence>
<evidence type="ECO:0000313" key="4">
    <source>
        <dbReference type="Proteomes" id="UP001642482"/>
    </source>
</evidence>